<dbReference type="Proteomes" id="UP000231198">
    <property type="component" value="Unassembled WGS sequence"/>
</dbReference>
<name>A0A2H0WTW6_9BACT</name>
<evidence type="ECO:0000256" key="1">
    <source>
        <dbReference type="ARBA" id="ARBA00010562"/>
    </source>
</evidence>
<dbReference type="PANTHER" id="PTHR38781:SF1">
    <property type="entry name" value="ANTITOXIN DINJ-RELATED"/>
    <property type="match status" value="1"/>
</dbReference>
<comment type="similarity">
    <text evidence="1">Belongs to the RelB/DinJ antitoxin family.</text>
</comment>
<reference evidence="4" key="1">
    <citation type="submission" date="2017-09" db="EMBL/GenBank/DDBJ databases">
        <title>Depth-based differentiation of microbial function through sediment-hosted aquifers and enrichment of novel symbionts in the deep terrestrial subsurface.</title>
        <authorList>
            <person name="Probst A.J."/>
            <person name="Ladd B."/>
            <person name="Jarett J.K."/>
            <person name="Geller-Mcgrath D.E."/>
            <person name="Sieber C.M.K."/>
            <person name="Emerson J.B."/>
            <person name="Anantharaman K."/>
            <person name="Thomas B.C."/>
            <person name="Malmstrom R."/>
            <person name="Stieglmeier M."/>
            <person name="Klingl A."/>
            <person name="Woyke T."/>
            <person name="Ryan C.M."/>
            <person name="Banfield J.F."/>
        </authorList>
    </citation>
    <scope>NUCLEOTIDE SEQUENCE [LARGE SCALE GENOMIC DNA]</scope>
</reference>
<dbReference type="PANTHER" id="PTHR38781">
    <property type="entry name" value="ANTITOXIN DINJ-RELATED"/>
    <property type="match status" value="1"/>
</dbReference>
<comment type="caution">
    <text evidence="3">The sequence shown here is derived from an EMBL/GenBank/DDBJ whole genome shotgun (WGS) entry which is preliminary data.</text>
</comment>
<dbReference type="GO" id="GO:0006355">
    <property type="term" value="P:regulation of DNA-templated transcription"/>
    <property type="evidence" value="ECO:0007669"/>
    <property type="project" value="InterPro"/>
</dbReference>
<organism evidence="3 4">
    <name type="scientific">Candidatus Roizmanbacteria bacterium CG09_land_8_20_14_0_10_41_9</name>
    <dbReference type="NCBI Taxonomy" id="1974850"/>
    <lineage>
        <taxon>Bacteria</taxon>
        <taxon>Candidatus Roizmaniibacteriota</taxon>
    </lineage>
</organism>
<dbReference type="InterPro" id="IPR013321">
    <property type="entry name" value="Arc_rbn_hlx_hlx"/>
</dbReference>
<accession>A0A2H0WTW6</accession>
<dbReference type="NCBIfam" id="TIGR02384">
    <property type="entry name" value="RelB_DinJ"/>
    <property type="match status" value="1"/>
</dbReference>
<gene>
    <name evidence="3" type="ORF">COT62_00210</name>
</gene>
<dbReference type="InterPro" id="IPR007337">
    <property type="entry name" value="RelB/DinJ"/>
</dbReference>
<dbReference type="Gene3D" id="1.10.1220.10">
    <property type="entry name" value="Met repressor-like"/>
    <property type="match status" value="1"/>
</dbReference>
<keyword evidence="2" id="KW-1277">Toxin-antitoxin system</keyword>
<dbReference type="GO" id="GO:0006351">
    <property type="term" value="P:DNA-templated transcription"/>
    <property type="evidence" value="ECO:0007669"/>
    <property type="project" value="TreeGrafter"/>
</dbReference>
<proteinExistence type="inferred from homology"/>
<evidence type="ECO:0008006" key="5">
    <source>
        <dbReference type="Google" id="ProtNLM"/>
    </source>
</evidence>
<dbReference type="EMBL" id="PEZG01000006">
    <property type="protein sequence ID" value="PIS16093.1"/>
    <property type="molecule type" value="Genomic_DNA"/>
</dbReference>
<dbReference type="Pfam" id="PF04221">
    <property type="entry name" value="RelB"/>
    <property type="match status" value="1"/>
</dbReference>
<dbReference type="AlphaFoldDB" id="A0A2H0WTW6"/>
<evidence type="ECO:0000313" key="3">
    <source>
        <dbReference type="EMBL" id="PIS16093.1"/>
    </source>
</evidence>
<protein>
    <recommendedName>
        <fullName evidence="5">Type II toxin-antitoxin system antitoxin, RelB/DinJ family</fullName>
    </recommendedName>
</protein>
<evidence type="ECO:0000256" key="2">
    <source>
        <dbReference type="ARBA" id="ARBA00022649"/>
    </source>
</evidence>
<sequence>MNTAIINIKVNPKVKTQAQQVVEELGLSLSGVINAFLKQLVRTKSVSFTVSEEPTTHMLQALKESEEDVKAGRVSPSFTNAKDAIGWLHKGR</sequence>
<evidence type="ECO:0000313" key="4">
    <source>
        <dbReference type="Proteomes" id="UP000231198"/>
    </source>
</evidence>